<dbReference type="Gene3D" id="3.40.50.720">
    <property type="entry name" value="NAD(P)-binding Rossmann-like Domain"/>
    <property type="match status" value="1"/>
</dbReference>
<keyword evidence="2" id="KW-0521">NADP</keyword>
<dbReference type="PRINTS" id="PR00081">
    <property type="entry name" value="GDHRDH"/>
</dbReference>
<dbReference type="PANTHER" id="PTHR43008:SF4">
    <property type="entry name" value="CHAIN DEHYDROGENASE, PUTATIVE (AFU_ORTHOLOGUE AFUA_4G08710)-RELATED"/>
    <property type="match status" value="1"/>
</dbReference>
<comment type="similarity">
    <text evidence="1">Belongs to the short-chain dehydrogenases/reductases (SDR) family.</text>
</comment>
<protein>
    <recommendedName>
        <fullName evidence="6">NAD(P)-binding protein</fullName>
    </recommendedName>
</protein>
<evidence type="ECO:0000256" key="1">
    <source>
        <dbReference type="ARBA" id="ARBA00006484"/>
    </source>
</evidence>
<evidence type="ECO:0000313" key="5">
    <source>
        <dbReference type="Proteomes" id="UP001447188"/>
    </source>
</evidence>
<dbReference type="SUPFAM" id="SSF51735">
    <property type="entry name" value="NAD(P)-binding Rossmann-fold domains"/>
    <property type="match status" value="1"/>
</dbReference>
<name>A0ABR3GXR0_9PEZI</name>
<dbReference type="PANTHER" id="PTHR43008">
    <property type="entry name" value="BENZIL REDUCTASE"/>
    <property type="match status" value="1"/>
</dbReference>
<reference evidence="4 5" key="1">
    <citation type="submission" date="2024-02" db="EMBL/GenBank/DDBJ databases">
        <title>Discinaceae phylogenomics.</title>
        <authorList>
            <person name="Dirks A.C."/>
            <person name="James T.Y."/>
        </authorList>
    </citation>
    <scope>NUCLEOTIDE SEQUENCE [LARGE SCALE GENOMIC DNA]</scope>
    <source>
        <strain evidence="4 5">ACD0624</strain>
    </source>
</reference>
<proteinExistence type="inferred from homology"/>
<organism evidence="4 5">
    <name type="scientific">Discina gigas</name>
    <dbReference type="NCBI Taxonomy" id="1032678"/>
    <lineage>
        <taxon>Eukaryota</taxon>
        <taxon>Fungi</taxon>
        <taxon>Dikarya</taxon>
        <taxon>Ascomycota</taxon>
        <taxon>Pezizomycotina</taxon>
        <taxon>Pezizomycetes</taxon>
        <taxon>Pezizales</taxon>
        <taxon>Discinaceae</taxon>
        <taxon>Discina</taxon>
    </lineage>
</organism>
<comment type="caution">
    <text evidence="4">The sequence shown here is derived from an EMBL/GenBank/DDBJ whole genome shotgun (WGS) entry which is preliminary data.</text>
</comment>
<dbReference type="Pfam" id="PF13561">
    <property type="entry name" value="adh_short_C2"/>
    <property type="match status" value="1"/>
</dbReference>
<dbReference type="InterPro" id="IPR002347">
    <property type="entry name" value="SDR_fam"/>
</dbReference>
<dbReference type="InterPro" id="IPR020904">
    <property type="entry name" value="Sc_DH/Rdtase_CS"/>
</dbReference>
<dbReference type="PRINTS" id="PR00080">
    <property type="entry name" value="SDRFAMILY"/>
</dbReference>
<dbReference type="PROSITE" id="PS00061">
    <property type="entry name" value="ADH_SHORT"/>
    <property type="match status" value="1"/>
</dbReference>
<accession>A0ABR3GXR0</accession>
<dbReference type="InterPro" id="IPR036291">
    <property type="entry name" value="NAD(P)-bd_dom_sf"/>
</dbReference>
<gene>
    <name evidence="4" type="ORF">Q9L58_000262</name>
</gene>
<dbReference type="Proteomes" id="UP001447188">
    <property type="component" value="Unassembled WGS sequence"/>
</dbReference>
<evidence type="ECO:0000313" key="4">
    <source>
        <dbReference type="EMBL" id="KAL0640598.1"/>
    </source>
</evidence>
<evidence type="ECO:0000256" key="3">
    <source>
        <dbReference type="ARBA" id="ARBA00023002"/>
    </source>
</evidence>
<keyword evidence="3" id="KW-0560">Oxidoreductase</keyword>
<evidence type="ECO:0008006" key="6">
    <source>
        <dbReference type="Google" id="ProtNLM"/>
    </source>
</evidence>
<keyword evidence="5" id="KW-1185">Reference proteome</keyword>
<dbReference type="EMBL" id="JBBBZM010000002">
    <property type="protein sequence ID" value="KAL0640598.1"/>
    <property type="molecule type" value="Genomic_DNA"/>
</dbReference>
<sequence length="325" mass="34972">MSATTSSAGIGPVEALTAKVGAIEVFPAETKFIENSTCINAVTHAALPETLKNFCLLEKVVVITGGARGLGKNMAEAMCQVGCKAVALLDLRREEGDKAALELIKKYGTNVKFYQIDVTDDEKVTKIMLTINEELGGLDVLLCSAGVADSNMPAESYDTKRFCNLININLTGLFFCARAAGAIMIQKFKDSASILDANRNLHASGKPKGSIIFIASMSGRIVNWPQEQCAYNASKAGVKHLAASLAAEWAKYNVRVNSISPDYMDTALNVSSGLDSLKKLWKERTPMERLGNENELNNLAVYLASDASTFMTGSDLVIDGGYCCW</sequence>
<evidence type="ECO:0000256" key="2">
    <source>
        <dbReference type="ARBA" id="ARBA00022857"/>
    </source>
</evidence>